<reference evidence="3" key="1">
    <citation type="submission" date="2003-08" db="EMBL/GenBank/DDBJ databases">
        <authorList>
            <person name="Birren B."/>
            <person name="Nusbaum C."/>
            <person name="Abebe A."/>
            <person name="Abouelleil A."/>
            <person name="Adekoya E."/>
            <person name="Ait-zahra M."/>
            <person name="Allen N."/>
            <person name="Allen T."/>
            <person name="An P."/>
            <person name="Anderson M."/>
            <person name="Anderson S."/>
            <person name="Arachchi H."/>
            <person name="Armbruster J."/>
            <person name="Bachantsang P."/>
            <person name="Baldwin J."/>
            <person name="Barry A."/>
            <person name="Bayul T."/>
            <person name="Blitshsteyn B."/>
            <person name="Bloom T."/>
            <person name="Blye J."/>
            <person name="Boguslavskiy L."/>
            <person name="Borowsky M."/>
            <person name="Boukhgalter B."/>
            <person name="Brunache A."/>
            <person name="Butler J."/>
            <person name="Calixte N."/>
            <person name="Calvo S."/>
            <person name="Camarata J."/>
            <person name="Campo K."/>
            <person name="Chang J."/>
            <person name="Cheshatsang Y."/>
            <person name="Citroen M."/>
            <person name="Collymore A."/>
            <person name="Considine T."/>
            <person name="Cook A."/>
            <person name="Cooke P."/>
            <person name="Corum B."/>
            <person name="Cuomo C."/>
            <person name="David R."/>
            <person name="Dawoe T."/>
            <person name="Degray S."/>
            <person name="Dodge S."/>
            <person name="Dooley K."/>
            <person name="Dorje P."/>
            <person name="Dorjee K."/>
            <person name="Dorris L."/>
            <person name="Duffey N."/>
            <person name="Dupes A."/>
            <person name="Elkins T."/>
            <person name="Engels R."/>
            <person name="Erickson J."/>
            <person name="Farina A."/>
            <person name="Faro S."/>
            <person name="Ferreira P."/>
            <person name="Fischer H."/>
            <person name="Fitzgerald M."/>
            <person name="Foley K."/>
            <person name="Gage D."/>
            <person name="Galagan J."/>
            <person name="Gearin G."/>
            <person name="Gnerre S."/>
            <person name="Gnirke A."/>
            <person name="Goyette A."/>
            <person name="Graham J."/>
            <person name="Grandbois E."/>
            <person name="Gyaltsen K."/>
            <person name="Hafez N."/>
            <person name="Hagopian D."/>
            <person name="Hagos B."/>
            <person name="Hall J."/>
            <person name="Hatcher B."/>
            <person name="Heller A."/>
            <person name="Higgins H."/>
            <person name="Honan T."/>
            <person name="Horn A."/>
            <person name="Houde N."/>
            <person name="Hughes L."/>
            <person name="Hulme W."/>
            <person name="Husby E."/>
            <person name="Iliev I."/>
            <person name="Jaffe D."/>
            <person name="Jones C."/>
            <person name="Kamal M."/>
            <person name="Kamat A."/>
            <person name="Kamvysselis M."/>
            <person name="Karlsson E."/>
            <person name="Kells C."/>
            <person name="Kieu A."/>
            <person name="Kisner P."/>
            <person name="Kodira C."/>
            <person name="Kulbokas E."/>
            <person name="Labutti K."/>
            <person name="Lama D."/>
            <person name="Landers T."/>
            <person name="Leger J."/>
            <person name="Levine S."/>
            <person name="Lewis D."/>
            <person name="Lewis T."/>
            <person name="Lindblad-toh K."/>
            <person name="Liu X."/>
            <person name="Lokyitsang T."/>
            <person name="Lokyitsang Y."/>
            <person name="Lucien O."/>
            <person name="Lui A."/>
            <person name="Ma L.J."/>
            <person name="Mabbitt R."/>
            <person name="Macdonald J."/>
            <person name="Maclean C."/>
            <person name="Major J."/>
            <person name="Manning J."/>
            <person name="Marabella R."/>
            <person name="Maru K."/>
            <person name="Matthews C."/>
            <person name="Mauceli E."/>
            <person name="Mccarthy M."/>
            <person name="Mcdonough S."/>
            <person name="Mcghee T."/>
            <person name="Meldrim J."/>
            <person name="Meneus L."/>
            <person name="Mesirov J."/>
            <person name="Mihalev A."/>
            <person name="Mihova T."/>
            <person name="Mikkelsen T."/>
            <person name="Mlenga V."/>
            <person name="Moru K."/>
            <person name="Mozes J."/>
            <person name="Mulrain L."/>
            <person name="Munson G."/>
            <person name="Naylor J."/>
            <person name="Newes C."/>
            <person name="Nguyen C."/>
            <person name="Nguyen N."/>
            <person name="Nguyen T."/>
            <person name="Nicol R."/>
            <person name="Nielsen C."/>
            <person name="Nizzari M."/>
            <person name="Norbu C."/>
            <person name="Norbu N."/>
            <person name="O'donnell P."/>
            <person name="Okoawo O."/>
            <person name="O'leary S."/>
            <person name="Omotosho B."/>
            <person name="O'neill K."/>
            <person name="Osman S."/>
            <person name="Parker S."/>
            <person name="Perrin D."/>
            <person name="Phunkhang P."/>
            <person name="Piqani B."/>
            <person name="Purcell S."/>
            <person name="Rachupka T."/>
            <person name="Ramasamy U."/>
            <person name="Rameau R."/>
            <person name="Ray V."/>
            <person name="Raymond C."/>
            <person name="Retta R."/>
            <person name="Richardson S."/>
            <person name="Rise C."/>
            <person name="Rodriguez J."/>
            <person name="Rogers J."/>
            <person name="Rogov P."/>
            <person name="Rutman M."/>
            <person name="Schupbach R."/>
            <person name="Seaman C."/>
            <person name="Settipalli S."/>
            <person name="Sharpe T."/>
            <person name="Sheridan J."/>
            <person name="Sherpa N."/>
            <person name="Shi J."/>
            <person name="Smirnov S."/>
            <person name="Smith C."/>
            <person name="Sougnez C."/>
            <person name="Spencer B."/>
            <person name="Stalker J."/>
            <person name="Stange-thomann N."/>
            <person name="Stavropoulos S."/>
            <person name="Stetson K."/>
            <person name="Stone C."/>
            <person name="Stone S."/>
            <person name="Stubbs M."/>
            <person name="Talamas J."/>
            <person name="Tchuinga P."/>
            <person name="Tenzing P."/>
            <person name="Tesfaye S."/>
            <person name="Theodore J."/>
            <person name="Thoulutsang Y."/>
            <person name="Topham K."/>
            <person name="Towey S."/>
            <person name="Tsamla T."/>
            <person name="Tsomo N."/>
            <person name="Vallee D."/>
            <person name="Vassiliev H."/>
            <person name="Venkataraman V."/>
            <person name="Vinson J."/>
            <person name="Vo A."/>
            <person name="Wade C."/>
            <person name="Wang S."/>
            <person name="Wangchuk T."/>
            <person name="Wangdi T."/>
            <person name="Whittaker C."/>
            <person name="Wilkinson J."/>
            <person name="Wu Y."/>
            <person name="Wyman D."/>
            <person name="Yadav S."/>
            <person name="Yang S."/>
            <person name="Yang X."/>
            <person name="Yeager S."/>
            <person name="Yee E."/>
            <person name="Young G."/>
            <person name="Zainoun J."/>
            <person name="Zembeck L."/>
            <person name="Zimmer A."/>
            <person name="Zody M."/>
            <person name="Lander E."/>
        </authorList>
    </citation>
    <scope>NUCLEOTIDE SEQUENCE [LARGE SCALE GENOMIC DNA]</scope>
</reference>
<evidence type="ECO:0000256" key="1">
    <source>
        <dbReference type="SAM" id="MobiDB-lite"/>
    </source>
</evidence>
<feature type="compositionally biased region" description="Polar residues" evidence="1">
    <location>
        <begin position="131"/>
        <end position="161"/>
    </location>
</feature>
<dbReference type="GeneTree" id="ENSGT00940000168361"/>
<name>H2Z4G2_CIOSA</name>
<reference evidence="2" key="2">
    <citation type="submission" date="2025-08" db="UniProtKB">
        <authorList>
            <consortium name="Ensembl"/>
        </authorList>
    </citation>
    <scope>IDENTIFICATION</scope>
</reference>
<keyword evidence="3" id="KW-1185">Reference proteome</keyword>
<accession>H2Z4G2</accession>
<reference evidence="2" key="3">
    <citation type="submission" date="2025-09" db="UniProtKB">
        <authorList>
            <consortium name="Ensembl"/>
        </authorList>
    </citation>
    <scope>IDENTIFICATION</scope>
</reference>
<dbReference type="InParanoid" id="H2Z4G2"/>
<protein>
    <submittedName>
        <fullName evidence="2">Uncharacterized protein</fullName>
    </submittedName>
</protein>
<organism evidence="2 3">
    <name type="scientific">Ciona savignyi</name>
    <name type="common">Pacific transparent sea squirt</name>
    <dbReference type="NCBI Taxonomy" id="51511"/>
    <lineage>
        <taxon>Eukaryota</taxon>
        <taxon>Metazoa</taxon>
        <taxon>Chordata</taxon>
        <taxon>Tunicata</taxon>
        <taxon>Ascidiacea</taxon>
        <taxon>Phlebobranchia</taxon>
        <taxon>Cionidae</taxon>
        <taxon>Ciona</taxon>
    </lineage>
</organism>
<feature type="compositionally biased region" description="Basic and acidic residues" evidence="1">
    <location>
        <begin position="164"/>
        <end position="181"/>
    </location>
</feature>
<dbReference type="Proteomes" id="UP000007875">
    <property type="component" value="Unassembled WGS sequence"/>
</dbReference>
<feature type="region of interest" description="Disordered" evidence="1">
    <location>
        <begin position="42"/>
        <end position="62"/>
    </location>
</feature>
<dbReference type="Ensembl" id="ENSCSAVT00000012618.1">
    <property type="protein sequence ID" value="ENSCSAVP00000012474.1"/>
    <property type="gene ID" value="ENSCSAVG00000007324.1"/>
</dbReference>
<feature type="region of interest" description="Disordered" evidence="1">
    <location>
        <begin position="96"/>
        <end position="223"/>
    </location>
</feature>
<evidence type="ECO:0000313" key="2">
    <source>
        <dbReference type="Ensembl" id="ENSCSAVP00000012474.1"/>
    </source>
</evidence>
<sequence length="223" mass="24618">MTVLSTLTRPQREAVLRRITSFNRAQKTKRRPKPAITAVFPTIHTNEKDEADSAPPKFTLGANLQPESRKTEEAIQKATSLPRGVTGFTETGFYAGRRYSGSPVLNSRTASDSASPPSPISPTKDYRSRQQKNVQSIVATESTKGIETLSISSRSTDSKSWGGSREEISMHYSDDSSKSEKPMSYSETADKQNLPNFSLVRDRLGTTKISDLSPTDMRKVQSL</sequence>
<feature type="compositionally biased region" description="Polar residues" evidence="1">
    <location>
        <begin position="185"/>
        <end position="196"/>
    </location>
</feature>
<dbReference type="HOGENOM" id="CLU_1242575_0_0_1"/>
<proteinExistence type="predicted"/>
<evidence type="ECO:0000313" key="3">
    <source>
        <dbReference type="Proteomes" id="UP000007875"/>
    </source>
</evidence>
<dbReference type="AlphaFoldDB" id="H2Z4G2"/>